<proteinExistence type="predicted"/>
<evidence type="ECO:0000313" key="2">
    <source>
        <dbReference type="Proteomes" id="UP001054252"/>
    </source>
</evidence>
<accession>A0AAV5M3C6</accession>
<comment type="caution">
    <text evidence="1">The sequence shown here is derived from an EMBL/GenBank/DDBJ whole genome shotgun (WGS) entry which is preliminary data.</text>
</comment>
<dbReference type="Proteomes" id="UP001054252">
    <property type="component" value="Unassembled WGS sequence"/>
</dbReference>
<protein>
    <submittedName>
        <fullName evidence="1">Uncharacterized protein</fullName>
    </submittedName>
</protein>
<sequence length="72" mass="8135">MKKKILEISISTGNPRTTADLRGNCHPLLTPLISYHLTPVEPVEPVELVEPPVQRQLVPLYILLFSRLDGYL</sequence>
<reference evidence="1 2" key="1">
    <citation type="journal article" date="2021" name="Commun. Biol.">
        <title>The genome of Shorea leprosula (Dipterocarpaceae) highlights the ecological relevance of drought in aseasonal tropical rainforests.</title>
        <authorList>
            <person name="Ng K.K.S."/>
            <person name="Kobayashi M.J."/>
            <person name="Fawcett J.A."/>
            <person name="Hatakeyama M."/>
            <person name="Paape T."/>
            <person name="Ng C.H."/>
            <person name="Ang C.C."/>
            <person name="Tnah L.H."/>
            <person name="Lee C.T."/>
            <person name="Nishiyama T."/>
            <person name="Sese J."/>
            <person name="O'Brien M.J."/>
            <person name="Copetti D."/>
            <person name="Mohd Noor M.I."/>
            <person name="Ong R.C."/>
            <person name="Putra M."/>
            <person name="Sireger I.Z."/>
            <person name="Indrioko S."/>
            <person name="Kosugi Y."/>
            <person name="Izuno A."/>
            <person name="Isagi Y."/>
            <person name="Lee S.L."/>
            <person name="Shimizu K.K."/>
        </authorList>
    </citation>
    <scope>NUCLEOTIDE SEQUENCE [LARGE SCALE GENOMIC DNA]</scope>
    <source>
        <strain evidence="1">214</strain>
    </source>
</reference>
<keyword evidence="2" id="KW-1185">Reference proteome</keyword>
<organism evidence="1 2">
    <name type="scientific">Rubroshorea leprosula</name>
    <dbReference type="NCBI Taxonomy" id="152421"/>
    <lineage>
        <taxon>Eukaryota</taxon>
        <taxon>Viridiplantae</taxon>
        <taxon>Streptophyta</taxon>
        <taxon>Embryophyta</taxon>
        <taxon>Tracheophyta</taxon>
        <taxon>Spermatophyta</taxon>
        <taxon>Magnoliopsida</taxon>
        <taxon>eudicotyledons</taxon>
        <taxon>Gunneridae</taxon>
        <taxon>Pentapetalae</taxon>
        <taxon>rosids</taxon>
        <taxon>malvids</taxon>
        <taxon>Malvales</taxon>
        <taxon>Dipterocarpaceae</taxon>
        <taxon>Rubroshorea</taxon>
    </lineage>
</organism>
<gene>
    <name evidence="1" type="ORF">SLEP1_g51421</name>
</gene>
<evidence type="ECO:0000313" key="1">
    <source>
        <dbReference type="EMBL" id="GKV44221.1"/>
    </source>
</evidence>
<dbReference type="AlphaFoldDB" id="A0AAV5M3C6"/>
<dbReference type="EMBL" id="BPVZ01000178">
    <property type="protein sequence ID" value="GKV44221.1"/>
    <property type="molecule type" value="Genomic_DNA"/>
</dbReference>
<name>A0AAV5M3C6_9ROSI</name>